<dbReference type="AlphaFoldDB" id="A0A0N8JVD3"/>
<dbReference type="SMART" id="SM00150">
    <property type="entry name" value="SPEC"/>
    <property type="match status" value="2"/>
</dbReference>
<evidence type="ECO:0000313" key="2">
    <source>
        <dbReference type="EMBL" id="KPP57817.1"/>
    </source>
</evidence>
<dbReference type="GO" id="GO:0099536">
    <property type="term" value="P:synaptic signaling"/>
    <property type="evidence" value="ECO:0007669"/>
    <property type="project" value="TreeGrafter"/>
</dbReference>
<dbReference type="InterPro" id="IPR050774">
    <property type="entry name" value="KCMF1/Dystrophin"/>
</dbReference>
<dbReference type="GO" id="GO:0005886">
    <property type="term" value="C:plasma membrane"/>
    <property type="evidence" value="ECO:0007669"/>
    <property type="project" value="TreeGrafter"/>
</dbReference>
<dbReference type="PANTHER" id="PTHR12268:SF26">
    <property type="entry name" value="UTROPHIN"/>
    <property type="match status" value="1"/>
</dbReference>
<feature type="coiled-coil region" evidence="1">
    <location>
        <begin position="191"/>
        <end position="225"/>
    </location>
</feature>
<dbReference type="SUPFAM" id="SSF46966">
    <property type="entry name" value="Spectrin repeat"/>
    <property type="match status" value="2"/>
</dbReference>
<evidence type="ECO:0008006" key="4">
    <source>
        <dbReference type="Google" id="ProtNLM"/>
    </source>
</evidence>
<dbReference type="PANTHER" id="PTHR12268">
    <property type="entry name" value="E3 UBIQUITIN-PROTEIN LIGASE KCMF1"/>
    <property type="match status" value="1"/>
</dbReference>
<keyword evidence="1" id="KW-0175">Coiled coil</keyword>
<organism evidence="2 3">
    <name type="scientific">Scleropages formosus</name>
    <name type="common">Asian bonytongue</name>
    <name type="synonym">Osteoglossum formosum</name>
    <dbReference type="NCBI Taxonomy" id="113540"/>
    <lineage>
        <taxon>Eukaryota</taxon>
        <taxon>Metazoa</taxon>
        <taxon>Chordata</taxon>
        <taxon>Craniata</taxon>
        <taxon>Vertebrata</taxon>
        <taxon>Euteleostomi</taxon>
        <taxon>Actinopterygii</taxon>
        <taxon>Neopterygii</taxon>
        <taxon>Teleostei</taxon>
        <taxon>Osteoglossocephala</taxon>
        <taxon>Osteoglossomorpha</taxon>
        <taxon>Osteoglossiformes</taxon>
        <taxon>Osteoglossidae</taxon>
        <taxon>Scleropages</taxon>
    </lineage>
</organism>
<proteinExistence type="predicted"/>
<dbReference type="EMBL" id="JARO02015337">
    <property type="protein sequence ID" value="KPP57817.1"/>
    <property type="molecule type" value="Genomic_DNA"/>
</dbReference>
<dbReference type="InterPro" id="IPR018159">
    <property type="entry name" value="Spectrin/alpha-actinin"/>
</dbReference>
<dbReference type="Proteomes" id="UP000034805">
    <property type="component" value="Unassembled WGS sequence"/>
</dbReference>
<evidence type="ECO:0000313" key="3">
    <source>
        <dbReference type="Proteomes" id="UP000034805"/>
    </source>
</evidence>
<gene>
    <name evidence="2" type="ORF">Z043_124419</name>
</gene>
<feature type="non-terminal residue" evidence="2">
    <location>
        <position position="297"/>
    </location>
</feature>
<protein>
    <recommendedName>
        <fullName evidence="4">Utrophin-like</fullName>
    </recommendedName>
</protein>
<comment type="caution">
    <text evidence="2">The sequence shown here is derived from an EMBL/GenBank/DDBJ whole genome shotgun (WGS) entry which is preliminary data.</text>
</comment>
<reference evidence="2 3" key="1">
    <citation type="submission" date="2015-08" db="EMBL/GenBank/DDBJ databases">
        <title>The genome of the Asian arowana (Scleropages formosus).</title>
        <authorList>
            <person name="Tan M.H."/>
            <person name="Gan H.M."/>
            <person name="Croft L.J."/>
            <person name="Austin C.M."/>
        </authorList>
    </citation>
    <scope>NUCLEOTIDE SEQUENCE [LARGE SCALE GENOMIC DNA]</scope>
    <source>
        <strain evidence="2">Aro1</strain>
    </source>
</reference>
<sequence length="297" mass="34226">MSPIQDIQTEIDAHNDIFKNVDGNRSKMVKSLGSTDEASFLQQRLDDMNQRWGELKAKSANIRAHLEANAERWNRLLALLEELGRWLCLKDEELNKQMPIAGDLASLLQQQVHCAALQKELNEREQLVSSTLDQARLFLADQPIEGPEEPRRNLQPKTELTAEERAQRVAKAIRKQAAEVSEHWERLRANVVSWQEQLERVLDKLRELEGAMDRLELRLSEAQDVQTTWQPVGDLLIDSLQDHIDKTIALKEEIVPLKNEVRAMNELSGQLVPLDMQLSSITTRHLDDLNMRWKLLE</sequence>
<name>A0A0N8JVD3_SCLFO</name>
<dbReference type="GO" id="GO:0045202">
    <property type="term" value="C:synapse"/>
    <property type="evidence" value="ECO:0007669"/>
    <property type="project" value="GOC"/>
</dbReference>
<dbReference type="Gene3D" id="1.20.58.60">
    <property type="match status" value="2"/>
</dbReference>
<accession>A0A0N8JVD3</accession>
<dbReference type="FunFam" id="1.20.58.60:FF:000056">
    <property type="entry name" value="utrophin isoform X1"/>
    <property type="match status" value="1"/>
</dbReference>
<dbReference type="CDD" id="cd00176">
    <property type="entry name" value="SPEC"/>
    <property type="match status" value="1"/>
</dbReference>
<evidence type="ECO:0000256" key="1">
    <source>
        <dbReference type="SAM" id="Coils"/>
    </source>
</evidence>